<dbReference type="FunFam" id="2.60.40.150:FF:000011">
    <property type="entry name" value="Synaptotagmin 6"/>
    <property type="match status" value="1"/>
</dbReference>
<evidence type="ECO:0000313" key="19">
    <source>
        <dbReference type="Proteomes" id="UP000719412"/>
    </source>
</evidence>
<dbReference type="InterPro" id="IPR032675">
    <property type="entry name" value="LRR_dom_sf"/>
</dbReference>
<feature type="transmembrane region" description="Helical" evidence="16">
    <location>
        <begin position="65"/>
        <end position="89"/>
    </location>
</feature>
<keyword evidence="19" id="KW-1185">Reference proteome</keyword>
<comment type="function">
    <text evidence="13">Thiol protease which recognizes and hydrolyzes the peptide bond at the C-terminal Gly of UFM1, a ubiquitin-like modifier protein bound to a number of target proteins. Does not hydrolyze SUMO1 or ISG15 ubiquitin-like proteins.</text>
</comment>
<comment type="caution">
    <text evidence="18">The sequence shown here is derived from an EMBL/GenBank/DDBJ whole genome shotgun (WGS) entry which is preliminary data.</text>
</comment>
<keyword evidence="7" id="KW-0378">Hydrolase</keyword>
<dbReference type="InterPro" id="IPR000008">
    <property type="entry name" value="C2_dom"/>
</dbReference>
<dbReference type="InterPro" id="IPR035892">
    <property type="entry name" value="C2_domain_sf"/>
</dbReference>
<dbReference type="Pfam" id="PF20908">
    <property type="entry name" value="UfSP2_N"/>
    <property type="match status" value="1"/>
</dbReference>
<dbReference type="InterPro" id="IPR058757">
    <property type="entry name" value="UFSP2_MPN_N"/>
</dbReference>
<dbReference type="Gene3D" id="3.80.10.10">
    <property type="entry name" value="Ribonuclease Inhibitor"/>
    <property type="match status" value="1"/>
</dbReference>
<evidence type="ECO:0000256" key="4">
    <source>
        <dbReference type="ARBA" id="ARBA00022723"/>
    </source>
</evidence>
<proteinExistence type="inferred from homology"/>
<keyword evidence="5" id="KW-0677">Repeat</keyword>
<name>A0A8J6HBU4_TENMO</name>
<keyword evidence="10 16" id="KW-1133">Transmembrane helix</keyword>
<comment type="subcellular location">
    <subcellularLocation>
        <location evidence="12">Endomembrane system</location>
        <topology evidence="12">Single-pass membrane protein</topology>
    </subcellularLocation>
</comment>
<evidence type="ECO:0000256" key="16">
    <source>
        <dbReference type="SAM" id="Phobius"/>
    </source>
</evidence>
<evidence type="ECO:0000256" key="6">
    <source>
        <dbReference type="ARBA" id="ARBA00022786"/>
    </source>
</evidence>
<comment type="similarity">
    <text evidence="1">Belongs to the peptidase C78 family.</text>
</comment>
<dbReference type="Pfam" id="PF07910">
    <property type="entry name" value="Peptidase_C78"/>
    <property type="match status" value="1"/>
</dbReference>
<evidence type="ECO:0000256" key="8">
    <source>
        <dbReference type="ARBA" id="ARBA00022807"/>
    </source>
</evidence>
<evidence type="ECO:0000256" key="3">
    <source>
        <dbReference type="ARBA" id="ARBA00022692"/>
    </source>
</evidence>
<reference evidence="18" key="1">
    <citation type="journal article" date="2020" name="J Insects Food Feed">
        <title>The yellow mealworm (Tenebrio molitor) genome: a resource for the emerging insects as food and feed industry.</title>
        <authorList>
            <person name="Eriksson T."/>
            <person name="Andere A."/>
            <person name="Kelstrup H."/>
            <person name="Emery V."/>
            <person name="Picard C."/>
        </authorList>
    </citation>
    <scope>NUCLEOTIDE SEQUENCE</scope>
    <source>
        <strain evidence="18">Stoneville</strain>
        <tissue evidence="18">Whole head</tissue>
    </source>
</reference>
<dbReference type="EMBL" id="JABDTM020026550">
    <property type="protein sequence ID" value="KAH0811785.1"/>
    <property type="molecule type" value="Genomic_DNA"/>
</dbReference>
<dbReference type="InterPro" id="IPR012462">
    <property type="entry name" value="UFSP1/2_DUB_cat"/>
</dbReference>
<accession>A0A8J6HBU4</accession>
<keyword evidence="11 16" id="KW-0472">Membrane</keyword>
<evidence type="ECO:0000259" key="17">
    <source>
        <dbReference type="PROSITE" id="PS50004"/>
    </source>
</evidence>
<dbReference type="GO" id="GO:0005783">
    <property type="term" value="C:endoplasmic reticulum"/>
    <property type="evidence" value="ECO:0007669"/>
    <property type="project" value="TreeGrafter"/>
</dbReference>
<keyword evidence="4" id="KW-0479">Metal-binding</keyword>
<evidence type="ECO:0000256" key="11">
    <source>
        <dbReference type="ARBA" id="ARBA00023136"/>
    </source>
</evidence>
<dbReference type="FunFam" id="2.60.40.150:FF:000005">
    <property type="entry name" value="Synaptotagmin 6"/>
    <property type="match status" value="1"/>
</dbReference>
<keyword evidence="3 16" id="KW-0812">Transmembrane</keyword>
<keyword evidence="2" id="KW-0645">Protease</keyword>
<evidence type="ECO:0000256" key="14">
    <source>
        <dbReference type="ARBA" id="ARBA00073264"/>
    </source>
</evidence>
<gene>
    <name evidence="18" type="ORF">GEV33_011006</name>
</gene>
<dbReference type="GO" id="GO:0005634">
    <property type="term" value="C:nucleus"/>
    <property type="evidence" value="ECO:0007669"/>
    <property type="project" value="TreeGrafter"/>
</dbReference>
<dbReference type="Pfam" id="PF00168">
    <property type="entry name" value="C2"/>
    <property type="match status" value="2"/>
</dbReference>
<dbReference type="GO" id="GO:0006508">
    <property type="term" value="P:proteolysis"/>
    <property type="evidence" value="ECO:0007669"/>
    <property type="project" value="UniProtKB-KW"/>
</dbReference>
<dbReference type="FunFam" id="3.90.70.130:FF:000001">
    <property type="entry name" value="Probable Ufm1-specific protease 2"/>
    <property type="match status" value="1"/>
</dbReference>
<keyword evidence="6" id="KW-0833">Ubl conjugation pathway</keyword>
<evidence type="ECO:0000256" key="10">
    <source>
        <dbReference type="ARBA" id="ARBA00022989"/>
    </source>
</evidence>
<dbReference type="Pfam" id="PF26560">
    <property type="entry name" value="UFSP2_MPN_insect"/>
    <property type="match status" value="1"/>
</dbReference>
<dbReference type="PANTHER" id="PTHR48153">
    <property type="entry name" value="UFM1-SPECIFIC PROTEASE 2"/>
    <property type="match status" value="1"/>
</dbReference>
<sequence length="1480" mass="166167">MQSSGTNYFYNSSSLESDLEARGFLPIHHFKTVIKVLLVLRPDYANSPRKICIQEWSHESDWSGILTYQILGVIFLTTMALVLLAAVSYQCAATWKWIRDKTCGDPSDESAITKQQAAIRISHSLPDLQTEPLTQQYVQEHKDVVAKKVQIERNIGGVDLLVGELVKIWCYFWQVLRQTTLPIVPTRHQTFQRQLSHRLDMPSNVQFSICTLEHRSDSSIVGLIKPELYKKDLVRQSSADSSGGPEMEICGQLHFSLRYDKDVEGLVVKVFEGRDLPIKDSTGSSDPYIKLYLLPDRKKKFQTKVHRKNLNPVFNETFIFSVPYEELRQRYLQFSVYDFDRFSRHDLIGHVVLKGLVDATDLQQEMPYTMNILCPPQEKVDLGELMLSLCYLPTAGRLTITIIKGRSLKAMDITGKSDPYVKVYLLCQGKRIKKKKTSVKKNTLSPVYNEALVFDVPAENIEEVSLIVKVIDYDRIGSNELMGCTAIGSSFIGIGRDHWLEMLDNPRRPVAQWYPLLESIPGHIPGAANDSTTISLSCLNSRVIFGFFLVDNTDAYQLLDVPRWGVTSAPGSTESFAFRDGFMQPFRPTGQNYERFPSPPNCISCDVLNAHAAMPPNLDDNFLNRPPSDFILFMAPLLPTGPLSDDDSDEATTPSDPEEEDVDPARIVVPLEHNLRGLLVKVTGTEELDRVTQVKLRVIARDVPLQHLSVHIPALRELILDGSFISSLRDLGCGLKNLKILRVNRCGIEHLDNMLGLEGVEELHAADNLIEDCIPCAFLSGLRVVDLRRNRLKNMTRTLTFLTICEKLEHIYLEGNDEIWQFPKYRQTVKSLLPALRSLDGITYTEEECNTGVSPTTELELREYIAQKAKASDQTCKTTFVSVINGANPPRSRPSTYDVTAGFTIRFPPKRLSHGDHGSFGKVYGIVAKNNLVVLGLQVDVASGDGQALINSFPAEIYLCGVIKIGDGQYDEQSIKESLNEVYVTDNPVFINYNVETDQITASFHINGQLETTKFTPINEQEILSQFLHVRLRGDVPLTCEFAANSVKESFTNLRKTIASGVMTFGFNKSSVYLLGGDSESGVVGVTGNPSIGELCDESNEPSEGGARKKRVQNYEVDVMRVNMLKKMTKENGLVGGKEHAPLCVLDKKQCKTLSITVSIDALAMVPRQTKIANLYEIIVESAVRNLRLLENTIVDKFERLQNKISQPEVFHFYPEDCGHFVTKIYLKNDDDESLLSEREALHRELLLCQTRPFFRRANCFIFKSKSQGGETLVNPHLGVKPTDNGGRVALVKGNYLYYHYCQNKMDDNGWGCAYRSLQTLASWFKCQGYTDKEVPTFKDIQKCLVDIGDKPSSFVGSRQWIGSTEVNYVLNTLLGVTSKILYVSSGEEMASKGPELVSHFENHGSPIMIGGGVLAHTILGVDYNSQSGNLKFLILDPHYTGSDDLYTVQNKGWCGWKGVDFWDKTAYYNMCLPQVPRGI</sequence>
<dbReference type="PRINTS" id="PR00399">
    <property type="entry name" value="SYNAPTOTAGMN"/>
</dbReference>
<evidence type="ECO:0000256" key="2">
    <source>
        <dbReference type="ARBA" id="ARBA00022670"/>
    </source>
</evidence>
<keyword evidence="9" id="KW-0106">Calcium</keyword>
<protein>
    <recommendedName>
        <fullName evidence="14">Probable Ufm1-specific protease 2</fullName>
    </recommendedName>
</protein>
<dbReference type="PROSITE" id="PS50004">
    <property type="entry name" value="C2"/>
    <property type="match status" value="2"/>
</dbReference>
<dbReference type="GO" id="GO:0046872">
    <property type="term" value="F:metal ion binding"/>
    <property type="evidence" value="ECO:0007669"/>
    <property type="project" value="UniProtKB-KW"/>
</dbReference>
<feature type="region of interest" description="Disordered" evidence="15">
    <location>
        <begin position="643"/>
        <end position="663"/>
    </location>
</feature>
<evidence type="ECO:0000256" key="13">
    <source>
        <dbReference type="ARBA" id="ARBA00057559"/>
    </source>
</evidence>
<dbReference type="Gene3D" id="3.90.70.130">
    <property type="match status" value="1"/>
</dbReference>
<evidence type="ECO:0000256" key="12">
    <source>
        <dbReference type="ARBA" id="ARBA00037847"/>
    </source>
</evidence>
<feature type="domain" description="C2" evidence="17">
    <location>
        <begin position="381"/>
        <end position="514"/>
    </location>
</feature>
<dbReference type="Proteomes" id="UP000719412">
    <property type="component" value="Unassembled WGS sequence"/>
</dbReference>
<keyword evidence="8" id="KW-0788">Thiol protease</keyword>
<reference evidence="18" key="2">
    <citation type="submission" date="2021-08" db="EMBL/GenBank/DDBJ databases">
        <authorList>
            <person name="Eriksson T."/>
        </authorList>
    </citation>
    <scope>NUCLEOTIDE SEQUENCE</scope>
    <source>
        <strain evidence="18">Stoneville</strain>
        <tissue evidence="18">Whole head</tissue>
    </source>
</reference>
<feature type="compositionally biased region" description="Acidic residues" evidence="15">
    <location>
        <begin position="644"/>
        <end position="662"/>
    </location>
</feature>
<evidence type="ECO:0000313" key="18">
    <source>
        <dbReference type="EMBL" id="KAH0811785.1"/>
    </source>
</evidence>
<evidence type="ECO:0000256" key="15">
    <source>
        <dbReference type="SAM" id="MobiDB-lite"/>
    </source>
</evidence>
<dbReference type="GO" id="GO:0071567">
    <property type="term" value="F:deUFMylase activity"/>
    <property type="evidence" value="ECO:0007669"/>
    <property type="project" value="UniProtKB-ARBA"/>
</dbReference>
<dbReference type="Gene3D" id="2.60.40.150">
    <property type="entry name" value="C2 domain"/>
    <property type="match status" value="2"/>
</dbReference>
<dbReference type="InterPro" id="IPR001565">
    <property type="entry name" value="Synaptotagmin"/>
</dbReference>
<dbReference type="SUPFAM" id="SSF52058">
    <property type="entry name" value="L domain-like"/>
    <property type="match status" value="1"/>
</dbReference>
<evidence type="ECO:0000256" key="9">
    <source>
        <dbReference type="ARBA" id="ARBA00022837"/>
    </source>
</evidence>
<feature type="domain" description="C2" evidence="17">
    <location>
        <begin position="249"/>
        <end position="372"/>
    </location>
</feature>
<dbReference type="PANTHER" id="PTHR48153:SF2">
    <property type="entry name" value="UFM1-SPECIFIC PROTEASE 2"/>
    <property type="match status" value="1"/>
</dbReference>
<evidence type="ECO:0000256" key="5">
    <source>
        <dbReference type="ARBA" id="ARBA00022737"/>
    </source>
</evidence>
<dbReference type="SMART" id="SM00239">
    <property type="entry name" value="C2"/>
    <property type="match status" value="2"/>
</dbReference>
<dbReference type="InterPro" id="IPR049387">
    <property type="entry name" value="UFSP2-like_2nd"/>
</dbReference>
<dbReference type="CDD" id="cd08403">
    <property type="entry name" value="C2B_Synaptotagmin-3-5-6-9-10"/>
    <property type="match status" value="1"/>
</dbReference>
<dbReference type="SUPFAM" id="SSF49562">
    <property type="entry name" value="C2 domain (Calcium/lipid-binding domain, CaLB)"/>
    <property type="match status" value="2"/>
</dbReference>
<dbReference type="GO" id="GO:0016020">
    <property type="term" value="C:membrane"/>
    <property type="evidence" value="ECO:0007669"/>
    <property type="project" value="InterPro"/>
</dbReference>
<dbReference type="PRINTS" id="PR00360">
    <property type="entry name" value="C2DOMAIN"/>
</dbReference>
<evidence type="ECO:0000256" key="1">
    <source>
        <dbReference type="ARBA" id="ARBA00008552"/>
    </source>
</evidence>
<organism evidence="18 19">
    <name type="scientific">Tenebrio molitor</name>
    <name type="common">Yellow mealworm beetle</name>
    <dbReference type="NCBI Taxonomy" id="7067"/>
    <lineage>
        <taxon>Eukaryota</taxon>
        <taxon>Metazoa</taxon>
        <taxon>Ecdysozoa</taxon>
        <taxon>Arthropoda</taxon>
        <taxon>Hexapoda</taxon>
        <taxon>Insecta</taxon>
        <taxon>Pterygota</taxon>
        <taxon>Neoptera</taxon>
        <taxon>Endopterygota</taxon>
        <taxon>Coleoptera</taxon>
        <taxon>Polyphaga</taxon>
        <taxon>Cucujiformia</taxon>
        <taxon>Tenebrionidae</taxon>
        <taxon>Tenebrio</taxon>
    </lineage>
</organism>
<evidence type="ECO:0000256" key="7">
    <source>
        <dbReference type="ARBA" id="ARBA00022801"/>
    </source>
</evidence>